<feature type="region of interest" description="Disordered" evidence="1">
    <location>
        <begin position="287"/>
        <end position="312"/>
    </location>
</feature>
<protein>
    <submittedName>
        <fullName evidence="2">Uncharacterized protein</fullName>
    </submittedName>
</protein>
<dbReference type="RefSeq" id="WP_016421204.1">
    <property type="nucleotide sequence ID" value="NZ_FNND01000010.1"/>
</dbReference>
<sequence>MEKGHKQKQEQEQEEVQVQLQFLDNGVHRLLIALERLEVFLSIKEGTKIEKYTAMKTHRDKHDDTTIIPTETSYYKEIYLQILSLSIQGHFPKFPKLADSSMKYFLNDILEWYSLRENFIANDIERFAIPILASLTDKTLKPIELSELIYKYVRNLDSDLHHSTKEEKQKVIQEGMIAYIKATNYVEEELRKFEEGNIQVTLTSHARGKAENGYKHLLRSFAILYPEDSIPILLLEKIIKNLHPDILKKEINKVEKAKEIEKEIEKEPEDNEEDIKEIEDKYREINDKSKEIEEESKYIEEESKETRGFKEK</sequence>
<organism evidence="2 3">
    <name type="scientific">Capnocytophaga granulosa</name>
    <dbReference type="NCBI Taxonomy" id="45242"/>
    <lineage>
        <taxon>Bacteria</taxon>
        <taxon>Pseudomonadati</taxon>
        <taxon>Bacteroidota</taxon>
        <taxon>Flavobacteriia</taxon>
        <taxon>Flavobacteriales</taxon>
        <taxon>Flavobacteriaceae</taxon>
        <taxon>Capnocytophaga</taxon>
    </lineage>
</organism>
<dbReference type="AlphaFoldDB" id="A0A1H2ZG98"/>
<comment type="caution">
    <text evidence="2">The sequence shown here is derived from an EMBL/GenBank/DDBJ whole genome shotgun (WGS) entry which is preliminary data.</text>
</comment>
<evidence type="ECO:0000256" key="1">
    <source>
        <dbReference type="SAM" id="MobiDB-lite"/>
    </source>
</evidence>
<dbReference type="Proteomes" id="UP000182771">
    <property type="component" value="Unassembled WGS sequence"/>
</dbReference>
<dbReference type="GeneID" id="85017204"/>
<dbReference type="EMBL" id="FNND01000010">
    <property type="protein sequence ID" value="SDX16512.1"/>
    <property type="molecule type" value="Genomic_DNA"/>
</dbReference>
<accession>A0A1H2ZG98</accession>
<evidence type="ECO:0000313" key="3">
    <source>
        <dbReference type="Proteomes" id="UP000182771"/>
    </source>
</evidence>
<reference evidence="2 3" key="1">
    <citation type="submission" date="2016-10" db="EMBL/GenBank/DDBJ databases">
        <authorList>
            <person name="Varghese N."/>
            <person name="Submissions S."/>
        </authorList>
    </citation>
    <scope>NUCLEOTIDE SEQUENCE [LARGE SCALE GENOMIC DNA]</scope>
    <source>
        <strain evidence="2 3">DSM 11449</strain>
    </source>
</reference>
<gene>
    <name evidence="2" type="ORF">SAMN05444420_11036</name>
</gene>
<evidence type="ECO:0000313" key="2">
    <source>
        <dbReference type="EMBL" id="SDX16512.1"/>
    </source>
</evidence>
<name>A0A1H2ZG98_9FLAO</name>
<proteinExistence type="predicted"/>
<keyword evidence="3" id="KW-1185">Reference proteome</keyword>